<reference evidence="3 4" key="1">
    <citation type="submission" date="2018-03" db="EMBL/GenBank/DDBJ databases">
        <title>Genome sequencing of Phreatobacter sp.</title>
        <authorList>
            <person name="Kim S.-J."/>
            <person name="Heo J."/>
            <person name="Kwon S.-W."/>
        </authorList>
    </citation>
    <scope>NUCLEOTIDE SEQUENCE [LARGE SCALE GENOMIC DNA]</scope>
    <source>
        <strain evidence="3 4">S-12</strain>
    </source>
</reference>
<feature type="region of interest" description="Disordered" evidence="1">
    <location>
        <begin position="61"/>
        <end position="99"/>
    </location>
</feature>
<proteinExistence type="predicted"/>
<protein>
    <submittedName>
        <fullName evidence="3">Uncharacterized protein</fullName>
    </submittedName>
</protein>
<name>A0A2S0N983_9HYPH</name>
<keyword evidence="4" id="KW-1185">Reference proteome</keyword>
<dbReference type="AlphaFoldDB" id="A0A2S0N983"/>
<dbReference type="RefSeq" id="WP_106748061.1">
    <property type="nucleotide sequence ID" value="NZ_CP027668.1"/>
</dbReference>
<evidence type="ECO:0000256" key="2">
    <source>
        <dbReference type="SAM" id="Phobius"/>
    </source>
</evidence>
<keyword evidence="2" id="KW-0472">Membrane</keyword>
<feature type="compositionally biased region" description="Polar residues" evidence="1">
    <location>
        <begin position="67"/>
        <end position="76"/>
    </location>
</feature>
<evidence type="ECO:0000313" key="3">
    <source>
        <dbReference type="EMBL" id="AVO44720.1"/>
    </source>
</evidence>
<gene>
    <name evidence="3" type="ORF">C6569_06400</name>
</gene>
<evidence type="ECO:0000313" key="4">
    <source>
        <dbReference type="Proteomes" id="UP000237889"/>
    </source>
</evidence>
<sequence>MTQHDPRDDRLAAEPTRLDGGRRADLDPPTDPRVTRSTSGNWGLIGGLGVVLVLGLVVFSMMGGNPSGQTTMERNQTTTAPAPAPADPSATGSTPRQAP</sequence>
<keyword evidence="2" id="KW-1133">Transmembrane helix</keyword>
<organism evidence="3 4">
    <name type="scientific">Phreatobacter cathodiphilus</name>
    <dbReference type="NCBI Taxonomy" id="1868589"/>
    <lineage>
        <taxon>Bacteria</taxon>
        <taxon>Pseudomonadati</taxon>
        <taxon>Pseudomonadota</taxon>
        <taxon>Alphaproteobacteria</taxon>
        <taxon>Hyphomicrobiales</taxon>
        <taxon>Phreatobacteraceae</taxon>
        <taxon>Phreatobacter</taxon>
    </lineage>
</organism>
<keyword evidence="2" id="KW-0812">Transmembrane</keyword>
<feature type="compositionally biased region" description="Basic and acidic residues" evidence="1">
    <location>
        <begin position="1"/>
        <end position="26"/>
    </location>
</feature>
<dbReference type="EMBL" id="CP027668">
    <property type="protein sequence ID" value="AVO44720.1"/>
    <property type="molecule type" value="Genomic_DNA"/>
</dbReference>
<feature type="transmembrane region" description="Helical" evidence="2">
    <location>
        <begin position="42"/>
        <end position="64"/>
    </location>
</feature>
<feature type="compositionally biased region" description="Low complexity" evidence="1">
    <location>
        <begin position="77"/>
        <end position="99"/>
    </location>
</feature>
<accession>A0A2S0N983</accession>
<dbReference type="Proteomes" id="UP000237889">
    <property type="component" value="Chromosome"/>
</dbReference>
<dbReference type="KEGG" id="phr:C6569_06400"/>
<evidence type="ECO:0000256" key="1">
    <source>
        <dbReference type="SAM" id="MobiDB-lite"/>
    </source>
</evidence>
<feature type="region of interest" description="Disordered" evidence="1">
    <location>
        <begin position="1"/>
        <end position="42"/>
    </location>
</feature>